<accession>A0A834UH05</accession>
<gene>
    <name evidence="1" type="ORF">H0235_001687</name>
</gene>
<keyword evidence="2" id="KW-1185">Reference proteome</keyword>
<dbReference type="AlphaFoldDB" id="A0A834UH05"/>
<organism evidence="1 2">
    <name type="scientific">Vespula pensylvanica</name>
    <name type="common">Western yellow jacket</name>
    <name type="synonym">Wasp</name>
    <dbReference type="NCBI Taxonomy" id="30213"/>
    <lineage>
        <taxon>Eukaryota</taxon>
        <taxon>Metazoa</taxon>
        <taxon>Ecdysozoa</taxon>
        <taxon>Arthropoda</taxon>
        <taxon>Hexapoda</taxon>
        <taxon>Insecta</taxon>
        <taxon>Pterygota</taxon>
        <taxon>Neoptera</taxon>
        <taxon>Endopterygota</taxon>
        <taxon>Hymenoptera</taxon>
        <taxon>Apocrita</taxon>
        <taxon>Aculeata</taxon>
        <taxon>Vespoidea</taxon>
        <taxon>Vespidae</taxon>
        <taxon>Vespinae</taxon>
        <taxon>Vespula</taxon>
    </lineage>
</organism>
<name>A0A834UH05_VESPE</name>
<comment type="caution">
    <text evidence="1">The sequence shown here is derived from an EMBL/GenBank/DDBJ whole genome shotgun (WGS) entry which is preliminary data.</text>
</comment>
<sequence>MAKCGRGIQGGGSRYRFCRFCASNETLRVTLNVSPMGHAFDIVVCHVKRVRKDEEEKTVKSRRTNHTGVQNRCILKQGPSYRGCYTATDVYLSLTARFSSRTVGLDLNVITDINKCGTAALTAGVDVLDRMNGWLISGVDLTLTTQEVEIN</sequence>
<evidence type="ECO:0000313" key="1">
    <source>
        <dbReference type="EMBL" id="KAF7439296.1"/>
    </source>
</evidence>
<protein>
    <submittedName>
        <fullName evidence="1">Uncharacterized protein</fullName>
    </submittedName>
</protein>
<dbReference type="Proteomes" id="UP000600918">
    <property type="component" value="Unassembled WGS sequence"/>
</dbReference>
<reference evidence="1" key="1">
    <citation type="journal article" date="2020" name="G3 (Bethesda)">
        <title>High-Quality Assemblies for Three Invasive Social Wasps from the &lt;i&gt;Vespula&lt;/i&gt; Genus.</title>
        <authorList>
            <person name="Harrop T.W.R."/>
            <person name="Guhlin J."/>
            <person name="McLaughlin G.M."/>
            <person name="Permina E."/>
            <person name="Stockwell P."/>
            <person name="Gilligan J."/>
            <person name="Le Lec M.F."/>
            <person name="Gruber M.A.M."/>
            <person name="Quinn O."/>
            <person name="Lovegrove M."/>
            <person name="Duncan E.J."/>
            <person name="Remnant E.J."/>
            <person name="Van Eeckhoven J."/>
            <person name="Graham B."/>
            <person name="Knapp R.A."/>
            <person name="Langford K.W."/>
            <person name="Kronenberg Z."/>
            <person name="Press M.O."/>
            <person name="Eacker S.M."/>
            <person name="Wilson-Rankin E.E."/>
            <person name="Purcell J."/>
            <person name="Lester P.J."/>
            <person name="Dearden P.K."/>
        </authorList>
    </citation>
    <scope>NUCLEOTIDE SEQUENCE</scope>
    <source>
        <strain evidence="1">Volc-1</strain>
    </source>
</reference>
<proteinExistence type="predicted"/>
<dbReference type="EMBL" id="JACSDY010000001">
    <property type="protein sequence ID" value="KAF7439296.1"/>
    <property type="molecule type" value="Genomic_DNA"/>
</dbReference>
<evidence type="ECO:0000313" key="2">
    <source>
        <dbReference type="Proteomes" id="UP000600918"/>
    </source>
</evidence>